<dbReference type="AlphaFoldDB" id="A0A842HGS9"/>
<keyword evidence="4 10" id="KW-0813">Transport</keyword>
<comment type="subcellular location">
    <subcellularLocation>
        <location evidence="10">Cell membrane</location>
        <topology evidence="10">Peripheral membrane protein</topology>
    </subcellularLocation>
    <subcellularLocation>
        <location evidence="2">Membrane</location>
        <topology evidence="2">Peripheral membrane protein</topology>
    </subcellularLocation>
</comment>
<dbReference type="PRINTS" id="PR00126">
    <property type="entry name" value="ATPASEGAMMA"/>
</dbReference>
<dbReference type="CDD" id="cd12151">
    <property type="entry name" value="F1-ATPase_gamma"/>
    <property type="match status" value="1"/>
</dbReference>
<dbReference type="RefSeq" id="WP_185676471.1">
    <property type="nucleotide sequence ID" value="NZ_JACHVB010000043.1"/>
</dbReference>
<dbReference type="GO" id="GO:0005524">
    <property type="term" value="F:ATP binding"/>
    <property type="evidence" value="ECO:0007669"/>
    <property type="project" value="UniProtKB-UniRule"/>
</dbReference>
<dbReference type="PANTHER" id="PTHR11693">
    <property type="entry name" value="ATP SYNTHASE GAMMA CHAIN"/>
    <property type="match status" value="1"/>
</dbReference>
<proteinExistence type="inferred from homology"/>
<keyword evidence="8 10" id="KW-0139">CF(1)</keyword>
<comment type="caution">
    <text evidence="11">The sequence shown here is derived from an EMBL/GenBank/DDBJ whole genome shotgun (WGS) entry which is preliminary data.</text>
</comment>
<gene>
    <name evidence="10 11" type="primary">atpG</name>
    <name evidence="11" type="ORF">H5P28_14730</name>
</gene>
<comment type="similarity">
    <text evidence="3 10">Belongs to the ATPase gamma chain family.</text>
</comment>
<dbReference type="GO" id="GO:0045259">
    <property type="term" value="C:proton-transporting ATP synthase complex"/>
    <property type="evidence" value="ECO:0007669"/>
    <property type="project" value="UniProtKB-KW"/>
</dbReference>
<dbReference type="PANTHER" id="PTHR11693:SF22">
    <property type="entry name" value="ATP SYNTHASE SUBUNIT GAMMA, MITOCHONDRIAL"/>
    <property type="match status" value="1"/>
</dbReference>
<dbReference type="GO" id="GO:0005886">
    <property type="term" value="C:plasma membrane"/>
    <property type="evidence" value="ECO:0007669"/>
    <property type="project" value="UniProtKB-SubCell"/>
</dbReference>
<evidence type="ECO:0000256" key="4">
    <source>
        <dbReference type="ARBA" id="ARBA00022448"/>
    </source>
</evidence>
<dbReference type="Gene3D" id="3.40.1380.10">
    <property type="match status" value="1"/>
</dbReference>
<evidence type="ECO:0000256" key="8">
    <source>
        <dbReference type="ARBA" id="ARBA00023196"/>
    </source>
</evidence>
<dbReference type="Proteomes" id="UP000546464">
    <property type="component" value="Unassembled WGS sequence"/>
</dbReference>
<dbReference type="Pfam" id="PF00231">
    <property type="entry name" value="ATP-synt"/>
    <property type="match status" value="1"/>
</dbReference>
<dbReference type="Gene3D" id="1.10.287.80">
    <property type="entry name" value="ATP synthase, gamma subunit, helix hairpin domain"/>
    <property type="match status" value="1"/>
</dbReference>
<evidence type="ECO:0000256" key="10">
    <source>
        <dbReference type="HAMAP-Rule" id="MF_00815"/>
    </source>
</evidence>
<evidence type="ECO:0000256" key="3">
    <source>
        <dbReference type="ARBA" id="ARBA00007681"/>
    </source>
</evidence>
<dbReference type="NCBIfam" id="TIGR01146">
    <property type="entry name" value="ATPsyn_F1gamma"/>
    <property type="match status" value="1"/>
</dbReference>
<dbReference type="InterPro" id="IPR000131">
    <property type="entry name" value="ATP_synth_F1_gsu"/>
</dbReference>
<dbReference type="GO" id="GO:0046933">
    <property type="term" value="F:proton-transporting ATP synthase activity, rotational mechanism"/>
    <property type="evidence" value="ECO:0007669"/>
    <property type="project" value="UniProtKB-UniRule"/>
</dbReference>
<name>A0A842HGS9_9BACT</name>
<dbReference type="InterPro" id="IPR035968">
    <property type="entry name" value="ATP_synth_F1_ATPase_gsu"/>
</dbReference>
<evidence type="ECO:0000256" key="7">
    <source>
        <dbReference type="ARBA" id="ARBA00023136"/>
    </source>
</evidence>
<keyword evidence="9 10" id="KW-0066">ATP synthesis</keyword>
<keyword evidence="7 10" id="KW-0472">Membrane</keyword>
<keyword evidence="6 10" id="KW-0406">Ion transport</keyword>
<dbReference type="EMBL" id="JACHVB010000043">
    <property type="protein sequence ID" value="MBC2595519.1"/>
    <property type="molecule type" value="Genomic_DNA"/>
</dbReference>
<accession>A0A842HGS9</accession>
<dbReference type="GO" id="GO:0042777">
    <property type="term" value="P:proton motive force-driven plasma membrane ATP synthesis"/>
    <property type="evidence" value="ECO:0007669"/>
    <property type="project" value="UniProtKB-UniRule"/>
</dbReference>
<evidence type="ECO:0000256" key="1">
    <source>
        <dbReference type="ARBA" id="ARBA00003456"/>
    </source>
</evidence>
<dbReference type="HAMAP" id="MF_00815">
    <property type="entry name" value="ATP_synth_gamma_bact"/>
    <property type="match status" value="1"/>
</dbReference>
<evidence type="ECO:0000256" key="9">
    <source>
        <dbReference type="ARBA" id="ARBA00023310"/>
    </source>
</evidence>
<evidence type="ECO:0000313" key="11">
    <source>
        <dbReference type="EMBL" id="MBC2595519.1"/>
    </source>
</evidence>
<comment type="function">
    <text evidence="1 10">Produces ATP from ADP in the presence of a proton gradient across the membrane. The gamma chain is believed to be important in regulating ATPase activity and the flow of protons through the CF(0) complex.</text>
</comment>
<organism evidence="11 12">
    <name type="scientific">Ruficoccus amylovorans</name>
    <dbReference type="NCBI Taxonomy" id="1804625"/>
    <lineage>
        <taxon>Bacteria</taxon>
        <taxon>Pseudomonadati</taxon>
        <taxon>Verrucomicrobiota</taxon>
        <taxon>Opitutia</taxon>
        <taxon>Puniceicoccales</taxon>
        <taxon>Cerasicoccaceae</taxon>
        <taxon>Ruficoccus</taxon>
    </lineage>
</organism>
<reference evidence="11 12" key="1">
    <citation type="submission" date="2020-07" db="EMBL/GenBank/DDBJ databases">
        <authorList>
            <person name="Feng X."/>
        </authorList>
    </citation>
    <scope>NUCLEOTIDE SEQUENCE [LARGE SCALE GENOMIC DNA]</scope>
    <source>
        <strain evidence="11 12">JCM31066</strain>
    </source>
</reference>
<keyword evidence="5 10" id="KW-0375">Hydrogen ion transport</keyword>
<evidence type="ECO:0000256" key="6">
    <source>
        <dbReference type="ARBA" id="ARBA00023065"/>
    </source>
</evidence>
<evidence type="ECO:0000256" key="5">
    <source>
        <dbReference type="ARBA" id="ARBA00022781"/>
    </source>
</evidence>
<protein>
    <recommendedName>
        <fullName evidence="10">ATP synthase gamma chain</fullName>
    </recommendedName>
    <alternativeName>
        <fullName evidence="10">ATP synthase F1 sector gamma subunit</fullName>
    </alternativeName>
    <alternativeName>
        <fullName evidence="10">F-ATPase gamma subunit</fullName>
    </alternativeName>
</protein>
<comment type="subunit">
    <text evidence="10">F-type ATPases have 2 components, CF(1) - the catalytic core - and CF(0) - the membrane proton channel. CF(1) has five subunits: alpha(3), beta(3), gamma(1), delta(1), epsilon(1). CF(0) has three main subunits: a, b and c.</text>
</comment>
<sequence length="291" mass="32974">MPSTKEIRGRIKAVKNTGQITRAMQLVAASKMKRAQDDAISSRPYAMLLAEILESVADQETEFHHPLLEGREVRKRGILVISSDKGLCGALNANLFKEIIKIKDPVAYISIGRKATQFLSRTRRELKADFVLSDKVAYHEIRAVVEYMLNLYYEEEIDTIEVLHNRFVNTLQQEPALVRLAPMDQLREQLDRLRKREKLELAETTGDEREFLFEPSAATILHELPNLFIKEEINHMAFEAKASEHSARMVAMKSATDNAKNLVGDLTLEYNKARQAAITQEIIEIAAAAAN</sequence>
<keyword evidence="12" id="KW-1185">Reference proteome</keyword>
<evidence type="ECO:0000313" key="12">
    <source>
        <dbReference type="Proteomes" id="UP000546464"/>
    </source>
</evidence>
<keyword evidence="10" id="KW-1003">Cell membrane</keyword>
<evidence type="ECO:0000256" key="2">
    <source>
        <dbReference type="ARBA" id="ARBA00004170"/>
    </source>
</evidence>
<dbReference type="SUPFAM" id="SSF52943">
    <property type="entry name" value="ATP synthase (F1-ATPase), gamma subunit"/>
    <property type="match status" value="1"/>
</dbReference>